<dbReference type="InterPro" id="IPR002082">
    <property type="entry name" value="Asp_carbamoyltransf"/>
</dbReference>
<feature type="binding site" evidence="7">
    <location>
        <position position="66"/>
    </location>
    <ligand>
        <name>carbamoyl phosphate</name>
        <dbReference type="ChEBI" id="CHEBI:58228"/>
    </ligand>
</feature>
<dbReference type="EC" id="2.1.3.2" evidence="7"/>
<dbReference type="Pfam" id="PF00185">
    <property type="entry name" value="OTCace"/>
    <property type="match status" value="1"/>
</dbReference>
<comment type="subunit">
    <text evidence="7">Heterododecamer (2C3:3R2) of six catalytic PyrB chains organized as two trimers (C3), and six regulatory PyrI chains organized as three dimers (R2).</text>
</comment>
<dbReference type="OrthoDB" id="9774690at2"/>
<evidence type="ECO:0000259" key="8">
    <source>
        <dbReference type="Pfam" id="PF00185"/>
    </source>
</evidence>
<keyword evidence="11" id="KW-1185">Reference proteome</keyword>
<dbReference type="PANTHER" id="PTHR45753:SF6">
    <property type="entry name" value="ASPARTATE CARBAMOYLTRANSFERASE"/>
    <property type="match status" value="1"/>
</dbReference>
<evidence type="ECO:0000259" key="9">
    <source>
        <dbReference type="Pfam" id="PF02729"/>
    </source>
</evidence>
<dbReference type="PRINTS" id="PR00100">
    <property type="entry name" value="AOTCASE"/>
</dbReference>
<evidence type="ECO:0000256" key="3">
    <source>
        <dbReference type="ARBA" id="ARBA00022679"/>
    </source>
</evidence>
<dbReference type="FunFam" id="3.40.50.1370:FF:000007">
    <property type="entry name" value="Aspartate carbamoyltransferase"/>
    <property type="match status" value="1"/>
</dbReference>
<dbReference type="AlphaFoldDB" id="A0A0R0BUK9"/>
<dbReference type="GO" id="GO:0004070">
    <property type="term" value="F:aspartate carbamoyltransferase activity"/>
    <property type="evidence" value="ECO:0007669"/>
    <property type="project" value="UniProtKB-UniRule"/>
</dbReference>
<comment type="catalytic activity">
    <reaction evidence="6 7">
        <text>carbamoyl phosphate + L-aspartate = N-carbamoyl-L-aspartate + phosphate + H(+)</text>
        <dbReference type="Rhea" id="RHEA:20013"/>
        <dbReference type="ChEBI" id="CHEBI:15378"/>
        <dbReference type="ChEBI" id="CHEBI:29991"/>
        <dbReference type="ChEBI" id="CHEBI:32814"/>
        <dbReference type="ChEBI" id="CHEBI:43474"/>
        <dbReference type="ChEBI" id="CHEBI:58228"/>
        <dbReference type="EC" id="2.1.3.2"/>
    </reaction>
</comment>
<feature type="binding site" evidence="7">
    <location>
        <position position="94"/>
    </location>
    <ligand>
        <name>L-aspartate</name>
        <dbReference type="ChEBI" id="CHEBI:29991"/>
    </ligand>
</feature>
<feature type="binding site" evidence="7">
    <location>
        <position position="67"/>
    </location>
    <ligand>
        <name>carbamoyl phosphate</name>
        <dbReference type="ChEBI" id="CHEBI:58228"/>
    </ligand>
</feature>
<dbReference type="SUPFAM" id="SSF53671">
    <property type="entry name" value="Aspartate/ornithine carbamoyltransferase"/>
    <property type="match status" value="1"/>
</dbReference>
<evidence type="ECO:0000313" key="11">
    <source>
        <dbReference type="Proteomes" id="UP000051254"/>
    </source>
</evidence>
<dbReference type="PRINTS" id="PR00101">
    <property type="entry name" value="ATCASE"/>
</dbReference>
<evidence type="ECO:0000256" key="1">
    <source>
        <dbReference type="ARBA" id="ARBA00004852"/>
    </source>
</evidence>
<evidence type="ECO:0000313" key="10">
    <source>
        <dbReference type="EMBL" id="KRG57217.1"/>
    </source>
</evidence>
<accession>A0A0R0BUK9</accession>
<evidence type="ECO:0000256" key="2">
    <source>
        <dbReference type="ARBA" id="ARBA00008896"/>
    </source>
</evidence>
<dbReference type="Gene3D" id="3.40.50.1370">
    <property type="entry name" value="Aspartate/ornithine carbamoyltransferase"/>
    <property type="match status" value="2"/>
</dbReference>
<dbReference type="UniPathway" id="UPA00070">
    <property type="reaction ID" value="UER00116"/>
</dbReference>
<evidence type="ECO:0000256" key="7">
    <source>
        <dbReference type="HAMAP-Rule" id="MF_00001"/>
    </source>
</evidence>
<comment type="similarity">
    <text evidence="2 7">Belongs to the aspartate/ornithine carbamoyltransferase superfamily. ATCase family.</text>
</comment>
<feature type="domain" description="Aspartate/ornithine carbamoyltransferase Asp/Orn-binding" evidence="8">
    <location>
        <begin position="168"/>
        <end position="315"/>
    </location>
</feature>
<dbReference type="GO" id="GO:0044205">
    <property type="term" value="P:'de novo' UMP biosynthetic process"/>
    <property type="evidence" value="ECO:0007669"/>
    <property type="project" value="UniProtKB-UniRule"/>
</dbReference>
<reference evidence="10 11" key="1">
    <citation type="submission" date="2015-05" db="EMBL/GenBank/DDBJ databases">
        <title>Genome sequencing and analysis of members of genus Stenotrophomonas.</title>
        <authorList>
            <person name="Patil P.P."/>
            <person name="Midha S."/>
            <person name="Patil P.B."/>
        </authorList>
    </citation>
    <scope>NUCLEOTIDE SEQUENCE [LARGE SCALE GENOMIC DNA]</scope>
    <source>
        <strain evidence="10 11">DSM 17805</strain>
    </source>
</reference>
<dbReference type="InterPro" id="IPR036901">
    <property type="entry name" value="Asp/Orn_carbamoylTrfase_sf"/>
</dbReference>
<feature type="binding site" evidence="7">
    <location>
        <position position="116"/>
    </location>
    <ligand>
        <name>carbamoyl phosphate</name>
        <dbReference type="ChEBI" id="CHEBI:58228"/>
    </ligand>
</feature>
<keyword evidence="3 7" id="KW-0808">Transferase</keyword>
<dbReference type="GO" id="GO:0016597">
    <property type="term" value="F:amino acid binding"/>
    <property type="evidence" value="ECO:0007669"/>
    <property type="project" value="InterPro"/>
</dbReference>
<feature type="binding site" evidence="7">
    <location>
        <position position="279"/>
    </location>
    <ligand>
        <name>carbamoyl phosphate</name>
        <dbReference type="ChEBI" id="CHEBI:58228"/>
    </ligand>
</feature>
<feature type="binding site" evidence="7">
    <location>
        <position position="149"/>
    </location>
    <ligand>
        <name>carbamoyl phosphate</name>
        <dbReference type="ChEBI" id="CHEBI:58228"/>
    </ligand>
</feature>
<dbReference type="STRING" id="266128.ABB25_09990"/>
<dbReference type="InterPro" id="IPR006130">
    <property type="entry name" value="Asp/Orn_carbamoylTrfase"/>
</dbReference>
<protein>
    <recommendedName>
        <fullName evidence="7">Aspartate carbamoyltransferase</fullName>
        <ecNumber evidence="7">2.1.3.2</ecNumber>
    </recommendedName>
    <alternativeName>
        <fullName evidence="7">Aspartate transcarbamylase</fullName>
        <shortName evidence="7">ATCase</shortName>
    </alternativeName>
</protein>
<sequence>MTAQQLDSNGRLRHLLTLEGMPRPVLEDLLEKAQACHDSAIGRAQDGRQALAGTAVCTLFFEPSTRTRSSFTLAAQRLGADVMSFDASTSSAKKGETDTDTLRNLEAMGVRGFVIRHPDDGAVARLAGVVQPGTCLLNAGDGRSGHPTQGLLDMLTIRQAKGADFSALKVMIVGDVKHSRVARTDLHALRALGAGEIRVCGPANLLPGADDPVLAGCTVGDDFDAMLDGVDVLMMLRLQHERMSEGLVPSLEAYHARWGLTAERLRRAASGAIVMHPGPINRGVEVTDEVADGSQSWILRQVANGVAVRMAALQALLG</sequence>
<organism evidence="10 11">
    <name type="scientific">Stenotrophomonas koreensis</name>
    <dbReference type="NCBI Taxonomy" id="266128"/>
    <lineage>
        <taxon>Bacteria</taxon>
        <taxon>Pseudomonadati</taxon>
        <taxon>Pseudomonadota</taxon>
        <taxon>Gammaproteobacteria</taxon>
        <taxon>Lysobacterales</taxon>
        <taxon>Lysobacteraceae</taxon>
        <taxon>Stenotrophomonas</taxon>
    </lineage>
</organism>
<dbReference type="InterPro" id="IPR006131">
    <property type="entry name" value="Asp_carbamoyltransf_Asp/Orn-bd"/>
</dbReference>
<dbReference type="RefSeq" id="WP_057666361.1">
    <property type="nucleotide sequence ID" value="NZ_LDJH01000016.1"/>
</dbReference>
<dbReference type="PROSITE" id="PS00097">
    <property type="entry name" value="CARBAMOYLTRANSFERASE"/>
    <property type="match status" value="1"/>
</dbReference>
<comment type="pathway">
    <text evidence="1 7">Pyrimidine metabolism; UMP biosynthesis via de novo pathway; (S)-dihydroorotate from bicarbonate: step 2/3.</text>
</comment>
<dbReference type="GO" id="GO:0006520">
    <property type="term" value="P:amino acid metabolic process"/>
    <property type="evidence" value="ECO:0007669"/>
    <property type="project" value="InterPro"/>
</dbReference>
<proteinExistence type="inferred from homology"/>
<feature type="binding site" evidence="7">
    <location>
        <position position="278"/>
    </location>
    <ligand>
        <name>carbamoyl phosphate</name>
        <dbReference type="ChEBI" id="CHEBI:58228"/>
    </ligand>
</feature>
<dbReference type="NCBIfam" id="NF002032">
    <property type="entry name" value="PRK00856.1"/>
    <property type="match status" value="1"/>
</dbReference>
<evidence type="ECO:0000256" key="4">
    <source>
        <dbReference type="ARBA" id="ARBA00022975"/>
    </source>
</evidence>
<comment type="function">
    <text evidence="5 7">Catalyzes the condensation of carbamoyl phosphate and aspartate to form carbamoyl aspartate and inorganic phosphate, the committed step in the de novo pyrimidine nucleotide biosynthesis pathway.</text>
</comment>
<feature type="binding site" evidence="7">
    <location>
        <position position="180"/>
    </location>
    <ligand>
        <name>L-aspartate</name>
        <dbReference type="ChEBI" id="CHEBI:29991"/>
    </ligand>
</feature>
<feature type="binding site" evidence="7">
    <location>
        <position position="146"/>
    </location>
    <ligand>
        <name>carbamoyl phosphate</name>
        <dbReference type="ChEBI" id="CHEBI:58228"/>
    </ligand>
</feature>
<feature type="binding site" evidence="7">
    <location>
        <position position="237"/>
    </location>
    <ligand>
        <name>L-aspartate</name>
        <dbReference type="ChEBI" id="CHEBI:29991"/>
    </ligand>
</feature>
<gene>
    <name evidence="7 10" type="primary">pyrB</name>
    <name evidence="10" type="ORF">ABB25_09990</name>
</gene>
<dbReference type="HAMAP" id="MF_00001">
    <property type="entry name" value="Asp_carb_tr"/>
    <property type="match status" value="1"/>
</dbReference>
<dbReference type="GO" id="GO:0006207">
    <property type="term" value="P:'de novo' pyrimidine nucleobase biosynthetic process"/>
    <property type="evidence" value="ECO:0007669"/>
    <property type="project" value="InterPro"/>
</dbReference>
<evidence type="ECO:0000256" key="5">
    <source>
        <dbReference type="ARBA" id="ARBA00043884"/>
    </source>
</evidence>
<dbReference type="PANTHER" id="PTHR45753">
    <property type="entry name" value="ORNITHINE CARBAMOYLTRANSFERASE, MITOCHONDRIAL"/>
    <property type="match status" value="1"/>
</dbReference>
<name>A0A0R0BUK9_9GAMM</name>
<dbReference type="InterPro" id="IPR006132">
    <property type="entry name" value="Asp/Orn_carbamoyltranf_P-bd"/>
</dbReference>
<comment type="caution">
    <text evidence="10">The sequence shown here is derived from an EMBL/GenBank/DDBJ whole genome shotgun (WGS) entry which is preliminary data.</text>
</comment>
<dbReference type="NCBIfam" id="TIGR00670">
    <property type="entry name" value="asp_carb_tr"/>
    <property type="match status" value="1"/>
</dbReference>
<dbReference type="GO" id="GO:0005829">
    <property type="term" value="C:cytosol"/>
    <property type="evidence" value="ECO:0007669"/>
    <property type="project" value="TreeGrafter"/>
</dbReference>
<evidence type="ECO:0000256" key="6">
    <source>
        <dbReference type="ARBA" id="ARBA00048859"/>
    </source>
</evidence>
<dbReference type="Pfam" id="PF02729">
    <property type="entry name" value="OTCace_N"/>
    <property type="match status" value="1"/>
</dbReference>
<dbReference type="EMBL" id="LDJH01000016">
    <property type="protein sequence ID" value="KRG57217.1"/>
    <property type="molecule type" value="Genomic_DNA"/>
</dbReference>
<dbReference type="PATRIC" id="fig|266128.3.peg.868"/>
<dbReference type="Proteomes" id="UP000051254">
    <property type="component" value="Unassembled WGS sequence"/>
</dbReference>
<feature type="domain" description="Aspartate/ornithine carbamoyltransferase carbamoyl-P binding" evidence="9">
    <location>
        <begin position="13"/>
        <end position="159"/>
    </location>
</feature>
<keyword evidence="4 7" id="KW-0665">Pyrimidine biosynthesis</keyword>